<dbReference type="WBParaSite" id="Hba_06662">
    <property type="protein sequence ID" value="Hba_06662"/>
    <property type="gene ID" value="Hba_06662"/>
</dbReference>
<evidence type="ECO:0000313" key="2">
    <source>
        <dbReference type="WBParaSite" id="Hba_06662"/>
    </source>
</evidence>
<sequence>MERTAERCNRSAGCAAWMPIMADTVYNCPKIWISEVCTIDSSSNDSKSPLNWLGMENSLKLLGQLTSK</sequence>
<dbReference type="Proteomes" id="UP000095283">
    <property type="component" value="Unplaced"/>
</dbReference>
<organism evidence="1 2">
    <name type="scientific">Heterorhabditis bacteriophora</name>
    <name type="common">Entomopathogenic nematode worm</name>
    <dbReference type="NCBI Taxonomy" id="37862"/>
    <lineage>
        <taxon>Eukaryota</taxon>
        <taxon>Metazoa</taxon>
        <taxon>Ecdysozoa</taxon>
        <taxon>Nematoda</taxon>
        <taxon>Chromadorea</taxon>
        <taxon>Rhabditida</taxon>
        <taxon>Rhabditina</taxon>
        <taxon>Rhabditomorpha</taxon>
        <taxon>Strongyloidea</taxon>
        <taxon>Heterorhabditidae</taxon>
        <taxon>Heterorhabditis</taxon>
    </lineage>
</organism>
<name>A0A1I7WNK1_HETBA</name>
<keyword evidence="1" id="KW-1185">Reference proteome</keyword>
<reference evidence="2" key="1">
    <citation type="submission" date="2016-11" db="UniProtKB">
        <authorList>
            <consortium name="WormBaseParasite"/>
        </authorList>
    </citation>
    <scope>IDENTIFICATION</scope>
</reference>
<proteinExistence type="predicted"/>
<accession>A0A1I7WNK1</accession>
<protein>
    <submittedName>
        <fullName evidence="2">Uncharacterized protein</fullName>
    </submittedName>
</protein>
<evidence type="ECO:0000313" key="1">
    <source>
        <dbReference type="Proteomes" id="UP000095283"/>
    </source>
</evidence>
<dbReference type="AlphaFoldDB" id="A0A1I7WNK1"/>